<evidence type="ECO:0000256" key="1">
    <source>
        <dbReference type="SAM" id="Phobius"/>
    </source>
</evidence>
<feature type="transmembrane region" description="Helical" evidence="1">
    <location>
        <begin position="60"/>
        <end position="81"/>
    </location>
</feature>
<organism evidence="2 3">
    <name type="scientific">Nonomuraea diastatica</name>
    <dbReference type="NCBI Taxonomy" id="1848329"/>
    <lineage>
        <taxon>Bacteria</taxon>
        <taxon>Bacillati</taxon>
        <taxon>Actinomycetota</taxon>
        <taxon>Actinomycetes</taxon>
        <taxon>Streptosporangiales</taxon>
        <taxon>Streptosporangiaceae</taxon>
        <taxon>Nonomuraea</taxon>
    </lineage>
</organism>
<dbReference type="OrthoDB" id="8159487at2"/>
<feature type="transmembrane region" description="Helical" evidence="1">
    <location>
        <begin position="174"/>
        <end position="196"/>
    </location>
</feature>
<evidence type="ECO:0000313" key="3">
    <source>
        <dbReference type="Proteomes" id="UP000294543"/>
    </source>
</evidence>
<feature type="transmembrane region" description="Helical" evidence="1">
    <location>
        <begin position="146"/>
        <end position="167"/>
    </location>
</feature>
<keyword evidence="1" id="KW-0812">Transmembrane</keyword>
<comment type="caution">
    <text evidence="2">The sequence shown here is derived from an EMBL/GenBank/DDBJ whole genome shotgun (WGS) entry which is preliminary data.</text>
</comment>
<protein>
    <submittedName>
        <fullName evidence="2">DUF998 domain-containing protein</fullName>
    </submittedName>
</protein>
<sequence length="234" mass="24431">MHGEGNAQARATASWERGLLACGVIGPALFVTVFLVTSAVHPAGYDPLRHTVSAFVLGEFGWVQRTSFIASGGLLLAYAVGLRPALRRYSGGWWVPVLIGLFAVGMIGSGVFAADPVAAGVTTAHPYPLGTPVGPDRTLHGVLHDLFGTPVFLGLPVACCMVAYRLAAAGHKGWAAYSTGTALAFLTGFVLTAMALAQPPLIPSIGGLLQRLTIIIGWAWLAALAAYLIRRTAR</sequence>
<dbReference type="AlphaFoldDB" id="A0A4R4WSC8"/>
<feature type="transmembrane region" description="Helical" evidence="1">
    <location>
        <begin position="208"/>
        <end position="229"/>
    </location>
</feature>
<reference evidence="2 3" key="1">
    <citation type="submission" date="2019-03" db="EMBL/GenBank/DDBJ databases">
        <title>Draft genome sequences of novel Actinobacteria.</title>
        <authorList>
            <person name="Sahin N."/>
            <person name="Ay H."/>
            <person name="Saygin H."/>
        </authorList>
    </citation>
    <scope>NUCLEOTIDE SEQUENCE [LARGE SCALE GENOMIC DNA]</scope>
    <source>
        <strain evidence="2 3">KC712</strain>
    </source>
</reference>
<dbReference type="EMBL" id="SMKP01000045">
    <property type="protein sequence ID" value="TDD20469.1"/>
    <property type="molecule type" value="Genomic_DNA"/>
</dbReference>
<dbReference type="Proteomes" id="UP000294543">
    <property type="component" value="Unassembled WGS sequence"/>
</dbReference>
<dbReference type="RefSeq" id="WP_132509650.1">
    <property type="nucleotide sequence ID" value="NZ_SMKP01000045.1"/>
</dbReference>
<dbReference type="Pfam" id="PF06197">
    <property type="entry name" value="DUF998"/>
    <property type="match status" value="1"/>
</dbReference>
<gene>
    <name evidence="2" type="ORF">E1294_17860</name>
</gene>
<keyword evidence="1" id="KW-1133">Transmembrane helix</keyword>
<feature type="transmembrane region" description="Helical" evidence="1">
    <location>
        <begin position="93"/>
        <end position="114"/>
    </location>
</feature>
<proteinExistence type="predicted"/>
<feature type="transmembrane region" description="Helical" evidence="1">
    <location>
        <begin position="18"/>
        <end position="40"/>
    </location>
</feature>
<keyword evidence="1" id="KW-0472">Membrane</keyword>
<evidence type="ECO:0000313" key="2">
    <source>
        <dbReference type="EMBL" id="TDD20469.1"/>
    </source>
</evidence>
<dbReference type="InterPro" id="IPR009339">
    <property type="entry name" value="DUF998"/>
</dbReference>
<accession>A0A4R4WSC8</accession>
<keyword evidence="3" id="KW-1185">Reference proteome</keyword>
<name>A0A4R4WSC8_9ACTN</name>